<dbReference type="GeneID" id="95577758"/>
<evidence type="ECO:0000313" key="3">
    <source>
        <dbReference type="Proteomes" id="UP001057738"/>
    </source>
</evidence>
<accession>A0ABY5Q529</accession>
<feature type="compositionally biased region" description="Low complexity" evidence="1">
    <location>
        <begin position="11"/>
        <end position="32"/>
    </location>
</feature>
<reference evidence="2" key="1">
    <citation type="submission" date="2022-08" db="EMBL/GenBank/DDBJ databases">
        <authorList>
            <person name="Tian L."/>
        </authorList>
    </citation>
    <scope>NUCLEOTIDE SEQUENCE</scope>
    <source>
        <strain evidence="2">CM253</strain>
    </source>
</reference>
<proteinExistence type="predicted"/>
<dbReference type="RefSeq" id="WP_257857291.1">
    <property type="nucleotide sequence ID" value="NZ_CP102514.1"/>
</dbReference>
<name>A0ABY5Q529_9ACTN</name>
<dbReference type="Proteomes" id="UP001057738">
    <property type="component" value="Chromosome"/>
</dbReference>
<organism evidence="2 3">
    <name type="scientific">Streptomyces yangpuensis</name>
    <dbReference type="NCBI Taxonomy" id="1648182"/>
    <lineage>
        <taxon>Bacteria</taxon>
        <taxon>Bacillati</taxon>
        <taxon>Actinomycetota</taxon>
        <taxon>Actinomycetes</taxon>
        <taxon>Kitasatosporales</taxon>
        <taxon>Streptomycetaceae</taxon>
        <taxon>Streptomyces</taxon>
    </lineage>
</organism>
<dbReference type="EMBL" id="CP102514">
    <property type="protein sequence ID" value="UUY51088.1"/>
    <property type="molecule type" value="Genomic_DNA"/>
</dbReference>
<gene>
    <name evidence="2" type="ORF">NRK68_29990</name>
</gene>
<evidence type="ECO:0000313" key="2">
    <source>
        <dbReference type="EMBL" id="UUY51088.1"/>
    </source>
</evidence>
<evidence type="ECO:0000256" key="1">
    <source>
        <dbReference type="SAM" id="MobiDB-lite"/>
    </source>
</evidence>
<sequence length="131" mass="14308">MFWRRLGTPEADGGAAADAAPGAVPVADAGARPPAPWDPAAPVARLPIRNDGLRRLELFVEPHCWSEWLEPGAEVTVVTVGRTDTDRPWTGTSVPDEPFELQYLADMLVVWPYGDLVLLLDAAGNELYRYP</sequence>
<protein>
    <submittedName>
        <fullName evidence="2">Uncharacterized protein</fullName>
    </submittedName>
</protein>
<feature type="region of interest" description="Disordered" evidence="1">
    <location>
        <begin position="1"/>
        <end position="41"/>
    </location>
</feature>
<keyword evidence="3" id="KW-1185">Reference proteome</keyword>